<proteinExistence type="predicted"/>
<accession>A0A9Q3QUR1</accession>
<evidence type="ECO:0000256" key="1">
    <source>
        <dbReference type="SAM" id="MobiDB-lite"/>
    </source>
</evidence>
<sequence length="168" mass="18403">MEISSNIRTYYGIGGLFDQQPKSKNQQTTEFTTTARSGGPGLEPSSTPPSIANTVWALQSTEGPYIDTPSEEEAAASAAHRSLIDEFSEWGNMTPAEYIRARYLEQHDLTEADLAAMPADQRAAIEKEIAEQIKREMAGIEDNGSDTTDASPSSERERFEQLSHTSSV</sequence>
<name>A0A9Q3QUR1_9HYPH</name>
<evidence type="ECO:0000313" key="2">
    <source>
        <dbReference type="EMBL" id="MBX5022641.1"/>
    </source>
</evidence>
<dbReference type="EMBL" id="JABDYC010000002">
    <property type="protein sequence ID" value="MBX5022641.1"/>
    <property type="molecule type" value="Genomic_DNA"/>
</dbReference>
<protein>
    <submittedName>
        <fullName evidence="2">Uncharacterized protein</fullName>
    </submittedName>
</protein>
<organism evidence="2 4">
    <name type="scientific">Rhizobium lentis</name>
    <dbReference type="NCBI Taxonomy" id="1138194"/>
    <lineage>
        <taxon>Bacteria</taxon>
        <taxon>Pseudomonadati</taxon>
        <taxon>Pseudomonadota</taxon>
        <taxon>Alphaproteobacteria</taxon>
        <taxon>Hyphomicrobiales</taxon>
        <taxon>Rhizobiaceae</taxon>
        <taxon>Rhizobium/Agrobacterium group</taxon>
        <taxon>Rhizobium</taxon>
    </lineage>
</organism>
<feature type="region of interest" description="Disordered" evidence="1">
    <location>
        <begin position="135"/>
        <end position="168"/>
    </location>
</feature>
<evidence type="ECO:0000313" key="5">
    <source>
        <dbReference type="Proteomes" id="UP000770629"/>
    </source>
</evidence>
<feature type="compositionally biased region" description="Polar residues" evidence="1">
    <location>
        <begin position="20"/>
        <end position="36"/>
    </location>
</feature>
<comment type="caution">
    <text evidence="2">The sequence shown here is derived from an EMBL/GenBank/DDBJ whole genome shotgun (WGS) entry which is preliminary data.</text>
</comment>
<dbReference type="AlphaFoldDB" id="A0A9Q3QUR1"/>
<reference evidence="2 5" key="1">
    <citation type="submission" date="2020-04" db="EMBL/GenBank/DDBJ databases">
        <title>Global-level population genomics: horizontal gene transfer, symbiosis and evolution in Rhizobia.</title>
        <authorList>
            <person name="Gai Y."/>
        </authorList>
    </citation>
    <scope>NUCLEOTIDE SEQUENCE</scope>
    <source>
        <strain evidence="3 5">BLR33</strain>
        <strain evidence="2">BLR57</strain>
    </source>
</reference>
<keyword evidence="5" id="KW-1185">Reference proteome</keyword>
<dbReference type="RefSeq" id="WP_207241085.1">
    <property type="nucleotide sequence ID" value="NZ_CP071454.1"/>
</dbReference>
<evidence type="ECO:0000313" key="4">
    <source>
        <dbReference type="Proteomes" id="UP000749740"/>
    </source>
</evidence>
<dbReference type="Proteomes" id="UP000749740">
    <property type="component" value="Unassembled WGS sequence"/>
</dbReference>
<gene>
    <name evidence="3" type="ORF">HJB60_08180</name>
    <name evidence="2" type="ORF">HJB63_08640</name>
</gene>
<dbReference type="EMBL" id="JABDYF010000002">
    <property type="protein sequence ID" value="MBX5089147.1"/>
    <property type="molecule type" value="Genomic_DNA"/>
</dbReference>
<dbReference type="Proteomes" id="UP000770629">
    <property type="component" value="Unassembled WGS sequence"/>
</dbReference>
<dbReference type="GeneID" id="66140946"/>
<evidence type="ECO:0000313" key="3">
    <source>
        <dbReference type="EMBL" id="MBX5089147.1"/>
    </source>
</evidence>
<feature type="region of interest" description="Disordered" evidence="1">
    <location>
        <begin position="16"/>
        <end position="51"/>
    </location>
</feature>